<evidence type="ECO:0000256" key="1">
    <source>
        <dbReference type="SAM" id="MobiDB-lite"/>
    </source>
</evidence>
<protein>
    <submittedName>
        <fullName evidence="2">Uncharacterized protein</fullName>
    </submittedName>
</protein>
<dbReference type="EMBL" id="BHXC01000002">
    <property type="protein sequence ID" value="GCB87842.1"/>
    <property type="molecule type" value="Genomic_DNA"/>
</dbReference>
<sequence>MARKAAGRRRHRTEPTGIGSPGRTGRPDRNRRPSRADQPGGAGKPGAADAPDGTGPHPVRADTIPGGRLPPHQAPKQKRPVRTIRVPGLFG</sequence>
<name>A0A401QRB3_STRNR</name>
<feature type="compositionally biased region" description="Low complexity" evidence="1">
    <location>
        <begin position="45"/>
        <end position="58"/>
    </location>
</feature>
<evidence type="ECO:0000313" key="3">
    <source>
        <dbReference type="Proteomes" id="UP000288351"/>
    </source>
</evidence>
<reference evidence="2 3" key="1">
    <citation type="journal article" date="2019" name="Microbiol. Resour. Announc.">
        <title>Draft Genome Sequence of the Most Traditional epsilon-Poly-l-Lysine Producer, Streptomyces albulus NBRC14147.</title>
        <authorList>
            <person name="Yamanaka K."/>
            <person name="Hamano Y."/>
        </authorList>
    </citation>
    <scope>NUCLEOTIDE SEQUENCE [LARGE SCALE GENOMIC DNA]</scope>
    <source>
        <strain evidence="2 3">NBRC 14147</strain>
    </source>
</reference>
<dbReference type="RefSeq" id="WP_016574507.1">
    <property type="nucleotide sequence ID" value="NZ_BHXC01000002.1"/>
</dbReference>
<comment type="caution">
    <text evidence="2">The sequence shown here is derived from an EMBL/GenBank/DDBJ whole genome shotgun (WGS) entry which is preliminary data.</text>
</comment>
<gene>
    <name evidence="2" type="ORF">SALB_00511</name>
</gene>
<feature type="compositionally biased region" description="Basic and acidic residues" evidence="1">
    <location>
        <begin position="25"/>
        <end position="35"/>
    </location>
</feature>
<feature type="region of interest" description="Disordered" evidence="1">
    <location>
        <begin position="1"/>
        <end position="91"/>
    </location>
</feature>
<accession>A0A401QRB3</accession>
<organism evidence="2 3">
    <name type="scientific">Streptomyces noursei</name>
    <name type="common">Streptomyces albulus</name>
    <dbReference type="NCBI Taxonomy" id="1971"/>
    <lineage>
        <taxon>Bacteria</taxon>
        <taxon>Bacillati</taxon>
        <taxon>Actinomycetota</taxon>
        <taxon>Actinomycetes</taxon>
        <taxon>Kitasatosporales</taxon>
        <taxon>Streptomycetaceae</taxon>
        <taxon>Streptomyces</taxon>
    </lineage>
</organism>
<dbReference type="AlphaFoldDB" id="A0A401QRB3"/>
<proteinExistence type="predicted"/>
<dbReference type="Proteomes" id="UP000288351">
    <property type="component" value="Unassembled WGS sequence"/>
</dbReference>
<feature type="compositionally biased region" description="Basic residues" evidence="1">
    <location>
        <begin position="1"/>
        <end position="12"/>
    </location>
</feature>
<evidence type="ECO:0000313" key="2">
    <source>
        <dbReference type="EMBL" id="GCB87842.1"/>
    </source>
</evidence>